<dbReference type="Gene3D" id="3.40.50.1820">
    <property type="entry name" value="alpha/beta hydrolase"/>
    <property type="match status" value="1"/>
</dbReference>
<dbReference type="Proteomes" id="UP000548476">
    <property type="component" value="Unassembled WGS sequence"/>
</dbReference>
<dbReference type="InterPro" id="IPR053145">
    <property type="entry name" value="AB_hydrolase_Est10"/>
</dbReference>
<evidence type="ECO:0000313" key="4">
    <source>
        <dbReference type="Proteomes" id="UP000548476"/>
    </source>
</evidence>
<dbReference type="Pfam" id="PF12146">
    <property type="entry name" value="Hydrolase_4"/>
    <property type="match status" value="1"/>
</dbReference>
<keyword evidence="4" id="KW-1185">Reference proteome</keyword>
<dbReference type="EMBL" id="JACHGT010000008">
    <property type="protein sequence ID" value="MBB6036116.1"/>
    <property type="molecule type" value="Genomic_DNA"/>
</dbReference>
<reference evidence="3 4" key="1">
    <citation type="submission" date="2020-08" db="EMBL/GenBank/DDBJ databases">
        <title>Genomic Encyclopedia of Type Strains, Phase IV (KMG-IV): sequencing the most valuable type-strain genomes for metagenomic binning, comparative biology and taxonomic classification.</title>
        <authorList>
            <person name="Goeker M."/>
        </authorList>
    </citation>
    <scope>NUCLEOTIDE SEQUENCE [LARGE SCALE GENOMIC DNA]</scope>
    <source>
        <strain evidence="3 4">YIM 65646</strain>
    </source>
</reference>
<dbReference type="InterPro" id="IPR029058">
    <property type="entry name" value="AB_hydrolase_fold"/>
</dbReference>
<dbReference type="RefSeq" id="WP_184788955.1">
    <property type="nucleotide sequence ID" value="NZ_BONT01000046.1"/>
</dbReference>
<dbReference type="SUPFAM" id="SSF53474">
    <property type="entry name" value="alpha/beta-Hydrolases"/>
    <property type="match status" value="1"/>
</dbReference>
<evidence type="ECO:0000259" key="2">
    <source>
        <dbReference type="Pfam" id="PF12146"/>
    </source>
</evidence>
<dbReference type="AlphaFoldDB" id="A0A841FIT4"/>
<accession>A0A841FIT4</accession>
<feature type="compositionally biased region" description="Low complexity" evidence="1">
    <location>
        <begin position="153"/>
        <end position="176"/>
    </location>
</feature>
<proteinExistence type="predicted"/>
<feature type="region of interest" description="Disordered" evidence="1">
    <location>
        <begin position="145"/>
        <end position="184"/>
    </location>
</feature>
<evidence type="ECO:0000256" key="1">
    <source>
        <dbReference type="SAM" id="MobiDB-lite"/>
    </source>
</evidence>
<dbReference type="PANTHER" id="PTHR43265:SF1">
    <property type="entry name" value="ESTERASE ESTD"/>
    <property type="match status" value="1"/>
</dbReference>
<gene>
    <name evidence="3" type="ORF">HNR73_003984</name>
</gene>
<evidence type="ECO:0000313" key="3">
    <source>
        <dbReference type="EMBL" id="MBB6036116.1"/>
    </source>
</evidence>
<dbReference type="PANTHER" id="PTHR43265">
    <property type="entry name" value="ESTERASE ESTD"/>
    <property type="match status" value="1"/>
</dbReference>
<feature type="domain" description="Serine aminopeptidase S33" evidence="2">
    <location>
        <begin position="25"/>
        <end position="152"/>
    </location>
</feature>
<comment type="caution">
    <text evidence="3">The sequence shown here is derived from an EMBL/GenBank/DDBJ whole genome shotgun (WGS) entry which is preliminary data.</text>
</comment>
<name>A0A841FIT4_9ACTN</name>
<dbReference type="GO" id="GO:0052689">
    <property type="term" value="F:carboxylic ester hydrolase activity"/>
    <property type="evidence" value="ECO:0007669"/>
    <property type="project" value="TreeGrafter"/>
</dbReference>
<organism evidence="3 4">
    <name type="scientific">Phytomonospora endophytica</name>
    <dbReference type="NCBI Taxonomy" id="714109"/>
    <lineage>
        <taxon>Bacteria</taxon>
        <taxon>Bacillati</taxon>
        <taxon>Actinomycetota</taxon>
        <taxon>Actinomycetes</taxon>
        <taxon>Micromonosporales</taxon>
        <taxon>Micromonosporaceae</taxon>
        <taxon>Phytomonospora</taxon>
    </lineage>
</organism>
<protein>
    <submittedName>
        <fullName evidence="3">Dienelactone hydrolase</fullName>
    </submittedName>
</protein>
<keyword evidence="3" id="KW-0378">Hydrolase</keyword>
<dbReference type="InterPro" id="IPR022742">
    <property type="entry name" value="Hydrolase_4"/>
</dbReference>
<sequence length="184" mass="19239">MDMELVVNAQGADLPATLTLPDGPVRGGLIVLHGANCGRRDFHLYRHLADILPARGIAVLRYDRRPSEGHNVSFHLQAADARAAAALLRRQIGEAPLGLWGFSQGGGSVAPLAAATHPGEFDFLVNVSGAGLSPARRCVMDSPNSCAARASAPTSRNSPTSSISSTATSAVRSASPPRRPRSTR</sequence>